<dbReference type="EMBL" id="JACXBF010000120">
    <property type="protein sequence ID" value="MBD2799862.1"/>
    <property type="molecule type" value="Genomic_DNA"/>
</dbReference>
<feature type="compositionally biased region" description="Pro residues" evidence="1">
    <location>
        <begin position="38"/>
        <end position="49"/>
    </location>
</feature>
<evidence type="ECO:0000256" key="1">
    <source>
        <dbReference type="SAM" id="MobiDB-lite"/>
    </source>
</evidence>
<reference evidence="2" key="1">
    <citation type="submission" date="2020-09" db="EMBL/GenBank/DDBJ databases">
        <authorList>
            <person name="Palma L."/>
            <person name="Caballero P."/>
            <person name="Berry C."/>
            <person name="Del Valle E."/>
        </authorList>
    </citation>
    <scope>NUCLEOTIDE SEQUENCE</scope>
    <source>
        <strain evidence="2">M</strain>
    </source>
</reference>
<comment type="caution">
    <text evidence="2">The sequence shown here is derived from an EMBL/GenBank/DDBJ whole genome shotgun (WGS) entry which is preliminary data.</text>
</comment>
<organism evidence="2">
    <name type="scientific">Xenorhabdus szentirmaii</name>
    <dbReference type="NCBI Taxonomy" id="290112"/>
    <lineage>
        <taxon>Bacteria</taxon>
        <taxon>Pseudomonadati</taxon>
        <taxon>Pseudomonadota</taxon>
        <taxon>Gammaproteobacteria</taxon>
        <taxon>Enterobacterales</taxon>
        <taxon>Morganellaceae</taxon>
        <taxon>Xenorhabdus</taxon>
    </lineage>
</organism>
<feature type="non-terminal residue" evidence="2">
    <location>
        <position position="1"/>
    </location>
</feature>
<name>A0AAW3YT05_9GAMM</name>
<proteinExistence type="predicted"/>
<dbReference type="AlphaFoldDB" id="A0AAW3YT05"/>
<reference evidence="2" key="2">
    <citation type="journal article" date="2024" name="Toxins">
        <title>Genome Sequence Analysis of Native Xenorhabdus Strains Isolated from Entomopathogenic Nematodes in Argentina.</title>
        <authorList>
            <person name="Palma L."/>
            <person name="Frizzo L."/>
            <person name="Kaiser S."/>
            <person name="Berry C."/>
            <person name="Caballero P."/>
            <person name="Bode H.B."/>
            <person name="Del Valle E.E."/>
        </authorList>
    </citation>
    <scope>NUCLEOTIDE SEQUENCE</scope>
    <source>
        <strain evidence="2">M</strain>
    </source>
</reference>
<dbReference type="Proteomes" id="UP001193920">
    <property type="component" value="Unassembled WGS sequence"/>
</dbReference>
<feature type="region of interest" description="Disordered" evidence="1">
    <location>
        <begin position="30"/>
        <end position="49"/>
    </location>
</feature>
<gene>
    <name evidence="2" type="ORF">ID854_05175</name>
</gene>
<evidence type="ECO:0000313" key="2">
    <source>
        <dbReference type="EMBL" id="MBD2799862.1"/>
    </source>
</evidence>
<protein>
    <submittedName>
        <fullName evidence="2">Uncharacterized protein</fullName>
    </submittedName>
</protein>
<sequence>PPQGASLEQNTLSCKNGVVPETPVIQSVAGAPLAGSMPPAPAERPPAVR</sequence>
<accession>A0AAW3YT05</accession>